<dbReference type="EMBL" id="AL138958">
    <property type="status" value="NOT_ANNOTATED_CDS"/>
    <property type="molecule type" value="Genomic_DNA"/>
</dbReference>
<dbReference type="EMBL" id="KF455744">
    <property type="status" value="NOT_ANNOTATED_CDS"/>
    <property type="molecule type" value="Genomic_DNA"/>
</dbReference>
<gene>
    <name evidence="2" type="primary">ATP8A2</name>
</gene>
<reference evidence="2 3" key="1">
    <citation type="journal article" date="2001" name="Nature">
        <title>Initial sequencing and analysis of the human genome.</title>
        <authorList>
            <consortium name="International Human Genome Sequencing Consortium"/>
            <person name="Lander E.S."/>
            <person name="Linton L.M."/>
            <person name="Birren B."/>
            <person name="Nusbaum C."/>
            <person name="Zody M.C."/>
            <person name="Baldwin J."/>
            <person name="Devon K."/>
            <person name="Dewar K."/>
            <person name="Doyle M."/>
            <person name="FitzHugh W."/>
            <person name="Funke R."/>
            <person name="Gage D."/>
            <person name="Harris K."/>
            <person name="Heaford A."/>
            <person name="Howland J."/>
            <person name="Kann L."/>
            <person name="Lehoczky J."/>
            <person name="LeVine R."/>
            <person name="McEwan P."/>
            <person name="McKernan K."/>
            <person name="Meldrim J."/>
            <person name="Mesirov J.P."/>
            <person name="Miranda C."/>
            <person name="Morris W."/>
            <person name="Naylor J."/>
            <person name="Raymond C."/>
            <person name="Rosetti M."/>
            <person name="Santos R."/>
            <person name="Sheridan A."/>
            <person name="Sougnez C."/>
            <person name="Stange-Thomann N."/>
            <person name="Stojanovic N."/>
            <person name="Subramanian A."/>
            <person name="Wyman D."/>
            <person name="Rogers J."/>
            <person name="Sulston J."/>
            <person name="Ainscough R."/>
            <person name="Beck S."/>
            <person name="Bentley D."/>
            <person name="Burton J."/>
            <person name="Clee C."/>
            <person name="Carter N."/>
            <person name="Coulson A."/>
            <person name="Deadman R."/>
            <person name="Deloukas P."/>
            <person name="Dunham A."/>
            <person name="Dunham I."/>
            <person name="Durbin R."/>
            <person name="French L."/>
            <person name="Grafham D."/>
            <person name="Gregory S."/>
            <person name="Hubbard T."/>
            <person name="Humphray S."/>
            <person name="Hunt A."/>
            <person name="Jones M."/>
            <person name="Lloyd C."/>
            <person name="McMurray A."/>
            <person name="Matthews L."/>
            <person name="Mercer S."/>
            <person name="Milne S."/>
            <person name="Mullikin J.C."/>
            <person name="Mungall A."/>
            <person name="Plumb R."/>
            <person name="Ross M."/>
            <person name="Shownkeen R."/>
            <person name="Sims S."/>
            <person name="Waterston R.H."/>
            <person name="Wilson R.K."/>
            <person name="Hillier L.W."/>
            <person name="McPherson J.D."/>
            <person name="Marra M.A."/>
            <person name="Mardis E.R."/>
            <person name="Fulton L.A."/>
            <person name="Chinwalla A.T."/>
            <person name="Pepin K.H."/>
            <person name="Gish W.R."/>
            <person name="Chissoe S.L."/>
            <person name="Wendl M.C."/>
            <person name="Delehaunty K.D."/>
            <person name="Miner T.L."/>
            <person name="Delehaunty A."/>
            <person name="Kramer J.B."/>
            <person name="Cook L.L."/>
            <person name="Fulton R.S."/>
            <person name="Johnson D.L."/>
            <person name="Minx P.J."/>
            <person name="Clifton S.W."/>
            <person name="Hawkins T."/>
            <person name="Branscomb E."/>
            <person name="Predki P."/>
            <person name="Richardson P."/>
            <person name="Wenning S."/>
            <person name="Slezak T."/>
            <person name="Doggett N."/>
            <person name="Cheng J.F."/>
            <person name="Olsen A."/>
            <person name="Lucas S."/>
            <person name="Elkin C."/>
            <person name="Uberbacher E."/>
            <person name="Frazier M."/>
            <person name="Gibbs R.A."/>
            <person name="Muzny D.M."/>
            <person name="Scherer S.E."/>
            <person name="Bouck J.B."/>
            <person name="Sodergren E.J."/>
            <person name="Worley K.C."/>
            <person name="Rives C.M."/>
            <person name="Gorrell J.H."/>
            <person name="Metzker M.L."/>
            <person name="Naylor S.L."/>
            <person name="Kucherlapati R.S."/>
            <person name="Nelson D.L."/>
            <person name="Weinstock G.M."/>
            <person name="Sakaki Y."/>
            <person name="Fujiyama A."/>
            <person name="Hattori M."/>
            <person name="Yada T."/>
            <person name="Toyoda A."/>
            <person name="Itoh T."/>
            <person name="Kawagoe C."/>
            <person name="Watanabe H."/>
            <person name="Totoki Y."/>
            <person name="Taylor T."/>
            <person name="Weissenbach J."/>
            <person name="Heilig R."/>
            <person name="Saurin W."/>
            <person name="Artiguenave F."/>
            <person name="Brottier P."/>
            <person name="Bruls T."/>
            <person name="Pelletier E."/>
            <person name="Robert C."/>
            <person name="Wincker P."/>
            <person name="Smith D.R."/>
            <person name="Doucette-Stamm L."/>
            <person name="Rubenfield M."/>
            <person name="Weinstock K."/>
            <person name="Lee H.M."/>
            <person name="Dubois J."/>
            <person name="Rosenthal A."/>
            <person name="Platzer M."/>
            <person name="Nyakatura G."/>
            <person name="Taudien S."/>
            <person name="Rump A."/>
            <person name="Yang H."/>
            <person name="Yu J."/>
            <person name="Wang J."/>
            <person name="Huang G."/>
            <person name="Gu J."/>
            <person name="Hood L."/>
            <person name="Rowen L."/>
            <person name="Madan A."/>
            <person name="Qin S."/>
            <person name="Davis R.W."/>
            <person name="Federspiel N.A."/>
            <person name="Abola A.P."/>
            <person name="Proctor M.J."/>
            <person name="Myers R.M."/>
            <person name="Schmutz J."/>
            <person name="Dickson M."/>
            <person name="Grimwood J."/>
            <person name="Cox D.R."/>
            <person name="Olson M.V."/>
            <person name="Kaul R."/>
            <person name="Raymond C."/>
            <person name="Shimizu N."/>
            <person name="Kawasaki K."/>
            <person name="Minoshima S."/>
            <person name="Evans G.A."/>
            <person name="Athanasiou M."/>
            <person name="Schultz R."/>
            <person name="Roe B.A."/>
            <person name="Chen F."/>
            <person name="Pan H."/>
            <person name="Ramser J."/>
            <person name="Lehrach H."/>
            <person name="Reinhardt R."/>
            <person name="McCombie W.R."/>
            <person name="de la Bastide M."/>
            <person name="Dedhia N."/>
            <person name="Blocker H."/>
            <person name="Hornischer K."/>
            <person name="Nordsiek G."/>
            <person name="Agarwala R."/>
            <person name="Aravind L."/>
            <person name="Bailey J.A."/>
            <person name="Bateman A."/>
            <person name="Batzoglou S."/>
            <person name="Birney E."/>
            <person name="Bork P."/>
            <person name="Brown D.G."/>
            <person name="Burge C.B."/>
            <person name="Cerutti L."/>
            <person name="Chen H.C."/>
            <person name="Church D."/>
            <person name="Clamp M."/>
            <person name="Copley R.R."/>
            <person name="Doerks T."/>
            <person name="Eddy S.R."/>
            <person name="Eichler E.E."/>
            <person name="Furey T.S."/>
            <person name="Galagan J."/>
            <person name="Gilbert J.G."/>
            <person name="Harmon C."/>
            <person name="Hayashizaki Y."/>
            <person name="Haussler D."/>
            <person name="Hermjakob H."/>
            <person name="Hokamp K."/>
            <person name="Jang W."/>
            <person name="Johnson L.S."/>
            <person name="Jones T.A."/>
            <person name="Kasif S."/>
            <person name="Kaspryzk A."/>
            <person name="Kennedy S."/>
            <person name="Kent W.J."/>
            <person name="Kitts P."/>
            <person name="Koonin E.V."/>
            <person name="Korf I."/>
            <person name="Kulp D."/>
            <person name="Lancet D."/>
            <person name="Lowe T.M."/>
            <person name="McLysaght A."/>
            <person name="Mikkelsen T."/>
            <person name="Moran J.V."/>
            <person name="Mulder N."/>
            <person name="Pollara V.J."/>
            <person name="Ponting C.P."/>
            <person name="Schuler G."/>
            <person name="Schultz J."/>
            <person name="Slater G."/>
            <person name="Smit A.F."/>
            <person name="Stupka E."/>
            <person name="Szustakowski J."/>
            <person name="Thierry-Mieg D."/>
            <person name="Thierry-Mieg J."/>
            <person name="Wagner L."/>
            <person name="Wallis J."/>
            <person name="Wheeler R."/>
            <person name="Williams A."/>
            <person name="Wolf Y.I."/>
            <person name="Wolfe K.H."/>
            <person name="Yang S.P."/>
            <person name="Yeh R.F."/>
            <person name="Collins F."/>
            <person name="Guyer M.S."/>
            <person name="Peterson J."/>
            <person name="Felsenfeld A."/>
            <person name="Wetterstrand K.A."/>
            <person name="Patrinos A."/>
            <person name="Morgan M.J."/>
            <person name="de Jong P."/>
            <person name="Catanese J.J."/>
            <person name="Osoegawa K."/>
            <person name="Shizuya H."/>
            <person name="Choi S."/>
            <person name="Chen Y.J."/>
        </authorList>
    </citation>
    <scope>NUCLEOTIDE SEQUENCE [LARGE SCALE GENOMIC DNA]</scope>
</reference>
<evidence type="ECO:0000313" key="3">
    <source>
        <dbReference type="Proteomes" id="UP000005640"/>
    </source>
</evidence>
<dbReference type="Ensembl" id="ENST00000682943.1">
    <property type="protein sequence ID" value="ENSP00000507323.1"/>
    <property type="gene ID" value="ENSG00000132932.19"/>
</dbReference>
<name>A0A804HJ19_HUMAN</name>
<evidence type="ECO:0000256" key="1">
    <source>
        <dbReference type="SAM" id="MobiDB-lite"/>
    </source>
</evidence>
<dbReference type="EMBL" id="KF455735">
    <property type="status" value="NOT_ANNOTATED_CDS"/>
    <property type="molecule type" value="Genomic_DNA"/>
</dbReference>
<keyword evidence="3" id="KW-1185">Reference proteome</keyword>
<feature type="region of interest" description="Disordered" evidence="1">
    <location>
        <begin position="1"/>
        <end position="49"/>
    </location>
</feature>
<dbReference type="Bgee" id="ENSG00000132932">
    <property type="expression patterns" value="Expressed in middle temporal gyrus and 136 other cell types or tissues"/>
</dbReference>
<reference evidence="2 3" key="3">
    <citation type="journal article" date="2004" name="Nature">
        <title>Finishing the euchromatic sequence of the human genome.</title>
        <authorList>
            <consortium name="International Human Genome Sequencing Consortium"/>
        </authorList>
    </citation>
    <scope>NUCLEOTIDE SEQUENCE [LARGE SCALE GENOMIC DNA]</scope>
</reference>
<reference evidence="2" key="5">
    <citation type="submission" date="2025-09" db="UniProtKB">
        <authorList>
            <consortium name="Ensembl"/>
        </authorList>
    </citation>
    <scope>IDENTIFICATION</scope>
</reference>
<organism evidence="2 3">
    <name type="scientific">Homo sapiens</name>
    <name type="common">Human</name>
    <dbReference type="NCBI Taxonomy" id="9606"/>
    <lineage>
        <taxon>Eukaryota</taxon>
        <taxon>Metazoa</taxon>
        <taxon>Chordata</taxon>
        <taxon>Craniata</taxon>
        <taxon>Vertebrata</taxon>
        <taxon>Euteleostomi</taxon>
        <taxon>Mammalia</taxon>
        <taxon>Eutheria</taxon>
        <taxon>Euarchontoglires</taxon>
        <taxon>Primates</taxon>
        <taxon>Haplorrhini</taxon>
        <taxon>Catarrhini</taxon>
        <taxon>Hominidae</taxon>
        <taxon>Homo</taxon>
    </lineage>
</organism>
<dbReference type="EMBL" id="AL669971">
    <property type="status" value="NOT_ANNOTATED_CDS"/>
    <property type="molecule type" value="Genomic_DNA"/>
</dbReference>
<dbReference type="HGNC" id="HGNC:13533">
    <property type="gene designation" value="ATP8A2"/>
</dbReference>
<dbReference type="OrthoDB" id="9519790at2759"/>
<evidence type="ECO:0007829" key="5">
    <source>
        <dbReference type="ProteomicsDB" id="A0A804HJ19"/>
    </source>
</evidence>
<reference evidence="2 3" key="2">
    <citation type="journal article" date="2004" name="Nature">
        <title>The DNA sequence and analysis of human chromosome 13.</title>
        <authorList>
            <person name="Dunham A."/>
            <person name="Matthews L.H."/>
            <person name="Burton J."/>
            <person name="Ashurst J.L."/>
            <person name="Howe K.L."/>
            <person name="Ashcroft K.J."/>
            <person name="Beare D.M."/>
            <person name="Burford D.C."/>
            <person name="Hunt S.E."/>
            <person name="Griffiths-Jones S."/>
            <person name="Jones M.C."/>
            <person name="Keenan S.J."/>
            <person name="Oliver K."/>
            <person name="Scott C.E."/>
            <person name="Ainscough R."/>
            <person name="Almeida J.P."/>
            <person name="Ambrose K.D."/>
            <person name="Andrews D.T."/>
            <person name="Ashwell R.I."/>
            <person name="Babbage A.K."/>
            <person name="Bagguley C.L."/>
            <person name="Bailey J."/>
            <person name="Bannerjee R."/>
            <person name="Barlow K.F."/>
            <person name="Bates K."/>
            <person name="Beasley H."/>
            <person name="Bird C.P."/>
            <person name="Bray-Allen S."/>
            <person name="Brown A.J."/>
            <person name="Brown J.Y."/>
            <person name="Burrill W."/>
            <person name="Carder C."/>
            <person name="Carter N.P."/>
            <person name="Chapman J.C."/>
            <person name="Clamp M.E."/>
            <person name="Clark S.Y."/>
            <person name="Clarke G."/>
            <person name="Clee C.M."/>
            <person name="Clegg S.C."/>
            <person name="Cobley V."/>
            <person name="Collins J.E."/>
            <person name="Corby N."/>
            <person name="Coville G.J."/>
            <person name="Deloukas P."/>
            <person name="Dhami P."/>
            <person name="Dunham I."/>
            <person name="Dunn M."/>
            <person name="Earthrowl M.E."/>
            <person name="Ellington A.G."/>
            <person name="Faulkner L."/>
            <person name="Frankish A.G."/>
            <person name="Frankland J."/>
            <person name="French L."/>
            <person name="Garner P."/>
            <person name="Garnett J."/>
            <person name="Gilbert J.G."/>
            <person name="Gilson C.J."/>
            <person name="Ghori J."/>
            <person name="Grafham D.V."/>
            <person name="Gribble S.M."/>
            <person name="Griffiths C."/>
            <person name="Hall R.E."/>
            <person name="Hammond S."/>
            <person name="Harley J.L."/>
            <person name="Hart E.A."/>
            <person name="Heath P.D."/>
            <person name="Howden P.J."/>
            <person name="Huckle E.J."/>
            <person name="Hunt P.J."/>
            <person name="Hunt A.R."/>
            <person name="Johnson C."/>
            <person name="Johnson D."/>
            <person name="Kay M."/>
            <person name="Kimberley A.M."/>
            <person name="King A."/>
            <person name="Laird G.K."/>
            <person name="Langford C.J."/>
            <person name="Lawlor S."/>
            <person name="Leongamornlert D.A."/>
            <person name="Lloyd D.M."/>
            <person name="Lloyd C."/>
            <person name="Loveland J.E."/>
            <person name="Lovell J."/>
            <person name="Martin S."/>
            <person name="Mashreghi-Mohammadi M."/>
            <person name="McLaren S.J."/>
            <person name="McMurray A."/>
            <person name="Milne S."/>
            <person name="Moore M.J."/>
            <person name="Nickerson T."/>
            <person name="Palmer S.A."/>
            <person name="Pearce A.V."/>
            <person name="Peck A.I."/>
            <person name="Pelan S."/>
            <person name="Phillimore B."/>
            <person name="Porter K.M."/>
            <person name="Rice C.M."/>
            <person name="Searle S."/>
            <person name="Sehra H.K."/>
            <person name="Shownkeen R."/>
            <person name="Skuce C.D."/>
            <person name="Smith M."/>
            <person name="Steward C.A."/>
            <person name="Sycamore N."/>
            <person name="Tester J."/>
            <person name="Thomas D.W."/>
            <person name="Tracey A."/>
            <person name="Tromans A."/>
            <person name="Tubby B."/>
            <person name="Wall M."/>
            <person name="Wallis J.M."/>
            <person name="West A.P."/>
            <person name="Whitehead S.L."/>
            <person name="Willey D.L."/>
            <person name="Wilming L."/>
            <person name="Wray P.W."/>
            <person name="Wright M.W."/>
            <person name="Young L."/>
            <person name="Coulson A."/>
            <person name="Durbin R."/>
            <person name="Hubbard T."/>
            <person name="Sulston J.E."/>
            <person name="Beck S."/>
            <person name="Bentley D.R."/>
            <person name="Rogers J."/>
            <person name="Ross M.T."/>
        </authorList>
    </citation>
    <scope>NUCLEOTIDE SEQUENCE [LARGE SCALE GENOMIC DNA]</scope>
</reference>
<proteinExistence type="evidence at protein level"/>
<dbReference type="OpenTargets" id="ENSG00000132932"/>
<keyword evidence="4 5" id="KW-1267">Proteomics identification</keyword>
<protein>
    <submittedName>
        <fullName evidence="2">ATPase phospholipid transporting 8A2</fullName>
    </submittedName>
</protein>
<dbReference type="EMBL" id="AL138815">
    <property type="status" value="NOT_ANNOTATED_CDS"/>
    <property type="molecule type" value="Genomic_DNA"/>
</dbReference>
<dbReference type="Proteomes" id="UP000005640">
    <property type="component" value="Chromosome 13"/>
</dbReference>
<dbReference type="EMBL" id="AL136438">
    <property type="status" value="NOT_ANNOTATED_CDS"/>
    <property type="molecule type" value="Genomic_DNA"/>
</dbReference>
<evidence type="ECO:0007829" key="4">
    <source>
        <dbReference type="PeptideAtlas" id="A0A804HJ19"/>
    </source>
</evidence>
<reference evidence="2" key="4">
    <citation type="submission" date="2025-08" db="UniProtKB">
        <authorList>
            <consortium name="Ensembl"/>
        </authorList>
    </citation>
    <scope>IDENTIFICATION</scope>
</reference>
<evidence type="ECO:0000313" key="2">
    <source>
        <dbReference type="Ensembl" id="ENSP00000507323.1"/>
    </source>
</evidence>
<dbReference type="EMBL" id="AL356316">
    <property type="status" value="NOT_ANNOTATED_CDS"/>
    <property type="molecule type" value="Genomic_DNA"/>
</dbReference>
<sequence>MLNGAGLDKALKMSLPRRSRIRSSVGPVRSSLGYKKAEDEMSRATSVGDQLEAPARTIYLNQPHLNKFRDNQIRSDTRQTMQLTKRKQ</sequence>
<accession>A0A804HJ19</accession>
<dbReference type="AlphaFoldDB" id="A0A804HJ19"/>
<dbReference type="EMBL" id="AL157366">
    <property type="status" value="NOT_ANNOTATED_CDS"/>
    <property type="molecule type" value="Genomic_DNA"/>
</dbReference>
<dbReference type="GeneTree" id="ENSGT00940000157332"/>